<dbReference type="EMBL" id="WIVE01000003">
    <property type="protein sequence ID" value="MQX35379.1"/>
    <property type="molecule type" value="Genomic_DNA"/>
</dbReference>
<evidence type="ECO:0000313" key="2">
    <source>
        <dbReference type="Proteomes" id="UP000434582"/>
    </source>
</evidence>
<accession>A0A7X2D1Q0</accession>
<dbReference type="AlphaFoldDB" id="A0A7X2D1Q0"/>
<comment type="caution">
    <text evidence="1">The sequence shown here is derived from an EMBL/GenBank/DDBJ whole genome shotgun (WGS) entry which is preliminary data.</text>
</comment>
<gene>
    <name evidence="1" type="ORF">GHC57_02490</name>
</gene>
<sequence length="93" mass="10079">MSSVIRISVGDAVRAVERTGRAAEYCAQLGRGAIRREEADTVYSGCPPHVLAVIVGTEGKRPSEAWDQDMPTGEIFARIREALSEQGYALPCE</sequence>
<protein>
    <submittedName>
        <fullName evidence="1">Uncharacterized protein</fullName>
    </submittedName>
</protein>
<reference evidence="1 2" key="1">
    <citation type="submission" date="2019-10" db="EMBL/GenBank/DDBJ databases">
        <title>Draft whole-genome sequence of the purple nonsulfur photosynthetic bacterium Roseospira navarrensis DSM 15114.</title>
        <authorList>
            <person name="Kyndt J.A."/>
            <person name="Meyer T.E."/>
        </authorList>
    </citation>
    <scope>NUCLEOTIDE SEQUENCE [LARGE SCALE GENOMIC DNA]</scope>
    <source>
        <strain evidence="1 2">DSM 15114</strain>
    </source>
</reference>
<dbReference type="Proteomes" id="UP000434582">
    <property type="component" value="Unassembled WGS sequence"/>
</dbReference>
<evidence type="ECO:0000313" key="1">
    <source>
        <dbReference type="EMBL" id="MQX35379.1"/>
    </source>
</evidence>
<dbReference type="RefSeq" id="WP_153340809.1">
    <property type="nucleotide sequence ID" value="NZ_WIVE01000003.1"/>
</dbReference>
<proteinExistence type="predicted"/>
<organism evidence="1 2">
    <name type="scientific">Roseospira navarrensis</name>
    <dbReference type="NCBI Taxonomy" id="140058"/>
    <lineage>
        <taxon>Bacteria</taxon>
        <taxon>Pseudomonadati</taxon>
        <taxon>Pseudomonadota</taxon>
        <taxon>Alphaproteobacteria</taxon>
        <taxon>Rhodospirillales</taxon>
        <taxon>Rhodospirillaceae</taxon>
        <taxon>Roseospira</taxon>
    </lineage>
</organism>
<keyword evidence="2" id="KW-1185">Reference proteome</keyword>
<name>A0A7X2D1Q0_9PROT</name>